<dbReference type="SUPFAM" id="SSF50978">
    <property type="entry name" value="WD40 repeat-like"/>
    <property type="match status" value="1"/>
</dbReference>
<dbReference type="Pfam" id="PF00400">
    <property type="entry name" value="WD40"/>
    <property type="match status" value="2"/>
</dbReference>
<feature type="repeat" description="WD" evidence="3">
    <location>
        <begin position="468"/>
        <end position="509"/>
    </location>
</feature>
<dbReference type="PROSITE" id="PS50222">
    <property type="entry name" value="EF_HAND_2"/>
    <property type="match status" value="3"/>
</dbReference>
<dbReference type="InterPro" id="IPR001680">
    <property type="entry name" value="WD40_rpt"/>
</dbReference>
<keyword evidence="3" id="KW-0853">WD repeat</keyword>
<evidence type="ECO:0000256" key="1">
    <source>
        <dbReference type="ARBA" id="ARBA00022737"/>
    </source>
</evidence>
<dbReference type="OrthoDB" id="189968at2759"/>
<evidence type="ECO:0000313" key="8">
    <source>
        <dbReference type="Proteomes" id="UP000332933"/>
    </source>
</evidence>
<dbReference type="PANTHER" id="PTHR44324:SF4">
    <property type="entry name" value="WD40 REPEAT DOMAIN 95"/>
    <property type="match status" value="1"/>
</dbReference>
<evidence type="ECO:0000256" key="4">
    <source>
        <dbReference type="SAM" id="MobiDB-lite"/>
    </source>
</evidence>
<reference evidence="6" key="2">
    <citation type="submission" date="2019-06" db="EMBL/GenBank/DDBJ databases">
        <title>Genomics analysis of Aphanomyces spp. identifies a new class of oomycete effector associated with host adaptation.</title>
        <authorList>
            <person name="Gaulin E."/>
        </authorList>
    </citation>
    <scope>NUCLEOTIDE SEQUENCE</scope>
    <source>
        <strain evidence="6">CBS 578.67</strain>
    </source>
</reference>
<feature type="compositionally biased region" description="Pro residues" evidence="4">
    <location>
        <begin position="1329"/>
        <end position="1339"/>
    </location>
</feature>
<dbReference type="InterPro" id="IPR051242">
    <property type="entry name" value="WD-EF-hand_domain"/>
</dbReference>
<dbReference type="SUPFAM" id="SSF47473">
    <property type="entry name" value="EF-hand"/>
    <property type="match status" value="1"/>
</dbReference>
<dbReference type="InterPro" id="IPR011047">
    <property type="entry name" value="Quinoprotein_ADH-like_sf"/>
</dbReference>
<dbReference type="Gene3D" id="2.60.60.30">
    <property type="entry name" value="sav2460 like domains"/>
    <property type="match status" value="1"/>
</dbReference>
<dbReference type="PROSITE" id="PS00018">
    <property type="entry name" value="EF_HAND_1"/>
    <property type="match status" value="1"/>
</dbReference>
<keyword evidence="2" id="KW-0106">Calcium</keyword>
<dbReference type="PANTHER" id="PTHR44324">
    <property type="entry name" value="WD40 REPEAT DOMAIN 95"/>
    <property type="match status" value="1"/>
</dbReference>
<dbReference type="CDD" id="cd00051">
    <property type="entry name" value="EFh"/>
    <property type="match status" value="1"/>
</dbReference>
<dbReference type="Proteomes" id="UP000332933">
    <property type="component" value="Unassembled WGS sequence"/>
</dbReference>
<sequence length="1564" mass="173155">MVLAAPDVLVDASRIPISSAAAVVHVMTKRVSHASNVDLYCLLFNAQGQLVDHMAHHTASRDGSIVQETRNQYGHDQKYVVSLSRVNFGVDVIGFILSHSEDTISDATKPLDACSVSCVLHMSPVDEILAQGQGELLCEDTYSPERGIFRNALMVCKMYRDSRQRSHWIFNPICEGMQCASHCIVGLTRCAQMHLLDIIQDIDIPNVASLNSIQGICSALSSVEFLAFENMFPVDGFDKQAFAMCLCEGMVHSRPELRSEKRLVALLSLLYEMFDQIDINGDCHVDWEEFTSFCVSLGMISTKQSKLGDGGVEYIYKQHACYGPKYVNDDRSTFPYHITRFKCFDVLKKVAVLEYMSPLISIYDFDGHFLHDMTGIAKSSVMKDGLYVIDLDHVPAKNCFVVSSSDRSITIWSIVNAVKGQYVQSGKIINHDMMMVVKWVPMLKLCMTSCVKTATLWNVEKCKAEHKLTFHSDIVTDIVELPGTHMFATSSYDHNVAIWEADRMKVVFEFTGHTQAVLHMDCIGNVLVSAGFEHHARVWNIATRKHLVTLTGHHHALLDVKLFRTHSTSLFCVTGDASGHFKVWDVSRCIVDASRDAAIVLHTYTITVTGSMAPLYHSFTIIPERKRNMELLDIWAGNFNVMRLIPEMVASLHSPLQFVLYNQVSHSFTASVAGRITVWSGKSGSIIQEPINITHAEVCGLCFDLPRQRKLFIATSDGHIAMYNPITGLQMDSVQLHDGEILSMIYCERTNCIISNGSCDSISICCDVQGQGRLDPIRAIKNVHRAHMSSSAYSSEHGLVATGDAAGTILVHDFQRLALVFRCEGHKGEVSALAFHKQTCVLFAGDTAGEVYVWQVLNVAAVSRVVMKLSYTAASPSLSTTFVTSSSSPPVVCGINALCVTEDTDHSFASIVAGDDLGNVHCWPLASIRQHTRGAMKIHFEPLPDSMIAYARGGYNPNHRGGGGGAARRSTVALPPQYAALEPEKKAARVAKKQGRTSSPRVDETISWKAHDGKIVHVHPLQFPGFFFSTDDGGVRLWDAQGECLGTLQRKYDEAGENETLQWQYRSSILIADNSATMKAMASRILDRLAQHEEVILSEYVIFIVIVDMRCHDDRPGDATDAMAGQDDQDITGYLDALTPRALRRHKSLAHVVTKTKASKAIDPGLDAAMLTVQAKAMEDQAFSRQSLQNGVKESVFTQEESALLECVGRDSHLRQNYDTILFPPLLLTTLGIKKKFVKDFVKVTTDDVEDLPILRTCDHFADEVAIRRLKKQSFRREKNVLSIEPSAFLAAQLDFKSPPVKKGNGKVHIVLDGVVHQSIAAVALPQLPSPMVAPPRPPLRSSVSMPSLGLGPRDDVNDETDDDEADEEEGDDAAASPAVLSCETKDVSAAVKRNIERKLTLCASMRHDQPRRRTLANVGNKMAKKTKQRIDPVEWVKMGKNPFGPHYSVREVLEFGETLLRFDKDLSGDIDRDEWMKIMTAFMPKTQETDLAVAKELFATVDANEDGIISHNELLHIVFLQATKDQLLLMEELIKRSSHGPHADGDSDQAPVAIEASDAFEGH</sequence>
<organism evidence="7 8">
    <name type="scientific">Aphanomyces stellatus</name>
    <dbReference type="NCBI Taxonomy" id="120398"/>
    <lineage>
        <taxon>Eukaryota</taxon>
        <taxon>Sar</taxon>
        <taxon>Stramenopiles</taxon>
        <taxon>Oomycota</taxon>
        <taxon>Saprolegniomycetes</taxon>
        <taxon>Saprolegniales</taxon>
        <taxon>Verrucalvaceae</taxon>
        <taxon>Aphanomyces</taxon>
    </lineage>
</organism>
<evidence type="ECO:0000256" key="2">
    <source>
        <dbReference type="ARBA" id="ARBA00022837"/>
    </source>
</evidence>
<dbReference type="Gene3D" id="2.130.10.10">
    <property type="entry name" value="YVTN repeat-like/Quinoprotein amine dehydrogenase"/>
    <property type="match status" value="3"/>
</dbReference>
<dbReference type="InterPro" id="IPR015943">
    <property type="entry name" value="WD40/YVTN_repeat-like_dom_sf"/>
</dbReference>
<name>A0A485KPP7_9STRA</name>
<dbReference type="EMBL" id="VJMH01005172">
    <property type="protein sequence ID" value="KAF0699518.1"/>
    <property type="molecule type" value="Genomic_DNA"/>
</dbReference>
<feature type="domain" description="EF-hand" evidence="5">
    <location>
        <begin position="1490"/>
        <end position="1525"/>
    </location>
</feature>
<protein>
    <submittedName>
        <fullName evidence="7">Aste57867_9914 protein</fullName>
    </submittedName>
</protein>
<evidence type="ECO:0000256" key="3">
    <source>
        <dbReference type="PROSITE-ProRule" id="PRU00221"/>
    </source>
</evidence>
<dbReference type="InterPro" id="IPR011992">
    <property type="entry name" value="EF-hand-dom_pair"/>
</dbReference>
<feature type="compositionally biased region" description="Acidic residues" evidence="4">
    <location>
        <begin position="1357"/>
        <end position="1373"/>
    </location>
</feature>
<dbReference type="InterPro" id="IPR036322">
    <property type="entry name" value="WD40_repeat_dom_sf"/>
</dbReference>
<dbReference type="InterPro" id="IPR002048">
    <property type="entry name" value="EF_hand_dom"/>
</dbReference>
<dbReference type="SMART" id="SM00320">
    <property type="entry name" value="WD40"/>
    <property type="match status" value="9"/>
</dbReference>
<proteinExistence type="predicted"/>
<dbReference type="PROSITE" id="PS50082">
    <property type="entry name" value="WD_REPEATS_2"/>
    <property type="match status" value="2"/>
</dbReference>
<reference evidence="7 8" key="1">
    <citation type="submission" date="2019-03" db="EMBL/GenBank/DDBJ databases">
        <authorList>
            <person name="Gaulin E."/>
            <person name="Dumas B."/>
        </authorList>
    </citation>
    <scope>NUCLEOTIDE SEQUENCE [LARGE SCALE GENOMIC DNA]</scope>
    <source>
        <strain evidence="7">CBS 568.67</strain>
    </source>
</reference>
<dbReference type="GO" id="GO:0005509">
    <property type="term" value="F:calcium ion binding"/>
    <property type="evidence" value="ECO:0007669"/>
    <property type="project" value="InterPro"/>
</dbReference>
<feature type="region of interest" description="Disordered" evidence="4">
    <location>
        <begin position="1329"/>
        <end position="1379"/>
    </location>
</feature>
<feature type="domain" description="EF-hand" evidence="5">
    <location>
        <begin position="1451"/>
        <end position="1486"/>
    </location>
</feature>
<evidence type="ECO:0000259" key="5">
    <source>
        <dbReference type="PROSITE" id="PS50222"/>
    </source>
</evidence>
<dbReference type="SMART" id="SM00054">
    <property type="entry name" value="EFh"/>
    <property type="match status" value="3"/>
</dbReference>
<evidence type="ECO:0000313" key="7">
    <source>
        <dbReference type="EMBL" id="VFT86792.1"/>
    </source>
</evidence>
<dbReference type="Gene3D" id="1.10.238.10">
    <property type="entry name" value="EF-hand"/>
    <property type="match status" value="1"/>
</dbReference>
<dbReference type="Pfam" id="PF13202">
    <property type="entry name" value="EF-hand_5"/>
    <property type="match status" value="2"/>
</dbReference>
<feature type="repeat" description="WD" evidence="3">
    <location>
        <begin position="823"/>
        <end position="864"/>
    </location>
</feature>
<gene>
    <name evidence="7" type="primary">Aste57867_9914</name>
    <name evidence="6" type="ORF">As57867_009875</name>
    <name evidence="7" type="ORF">ASTE57867_9914</name>
</gene>
<feature type="domain" description="EF-hand" evidence="5">
    <location>
        <begin position="265"/>
        <end position="300"/>
    </location>
</feature>
<keyword evidence="1" id="KW-0677">Repeat</keyword>
<accession>A0A485KPP7</accession>
<dbReference type="InterPro" id="IPR018247">
    <property type="entry name" value="EF_Hand_1_Ca_BS"/>
</dbReference>
<dbReference type="EMBL" id="CAADRA010005193">
    <property type="protein sequence ID" value="VFT86792.1"/>
    <property type="molecule type" value="Genomic_DNA"/>
</dbReference>
<keyword evidence="8" id="KW-1185">Reference proteome</keyword>
<evidence type="ECO:0000313" key="6">
    <source>
        <dbReference type="EMBL" id="KAF0699518.1"/>
    </source>
</evidence>
<dbReference type="SUPFAM" id="SSF50998">
    <property type="entry name" value="Quinoprotein alcohol dehydrogenase-like"/>
    <property type="match status" value="1"/>
</dbReference>